<dbReference type="InterPro" id="IPR025558">
    <property type="entry name" value="DUF4283"/>
</dbReference>
<feature type="compositionally biased region" description="Polar residues" evidence="1">
    <location>
        <begin position="299"/>
        <end position="325"/>
    </location>
</feature>
<feature type="region of interest" description="Disordered" evidence="1">
    <location>
        <begin position="297"/>
        <end position="488"/>
    </location>
</feature>
<reference evidence="4" key="2">
    <citation type="journal article" date="2023" name="Plants (Basel)">
        <title>Annotation of the Turnera subulata (Passifloraceae) Draft Genome Reveals the S-Locus Evolved after the Divergence of Turneroideae from Passifloroideae in a Stepwise Manner.</title>
        <authorList>
            <person name="Henning P.M."/>
            <person name="Roalson E.H."/>
            <person name="Mir W."/>
            <person name="McCubbin A.G."/>
            <person name="Shore J.S."/>
        </authorList>
    </citation>
    <scope>NUCLEOTIDE SEQUENCE</scope>
    <source>
        <strain evidence="4">F60SS</strain>
    </source>
</reference>
<proteinExistence type="predicted"/>
<feature type="domain" description="DUF4283" evidence="2">
    <location>
        <begin position="104"/>
        <end position="184"/>
    </location>
</feature>
<sequence length="516" mass="56793">MTDLTMEEEACPPTDEDGNTKKVRLKAIVAREDPSPKASHVEMEELRVSYKDKLSLGKAAVDMEDPWALDEEPVCEEGDITVIEDADGENVVLSDDFKRRLEKPWEKAIIVKLLGREIGYRALQIKIQAMWKPTGPFCIIDLEGNFYIIRFWDNFDYLHALTGGPWAIYGHALCVQPWCQNFRADSGSVDKAVIWVKFPGIPVDRYHTKVLRTLGNRVGSTVRIDIKTESQTRAKFAKVAVAVDLTKPLKGKVKLDGELYKVVYEGLPQICFSCGRYGHSEAFCSFHNPVVNPPASGSIMGSSPETSKSALGSPANASSQGASQSKGKDVGDWMVVAKRSRKPARKQQESPASAQKPTSTGSTGNRFHSLEAVPDFCLREPAPTRPSPPPIAGQASTSKAQPKGTLSSSSPKTSSTNRKSQPSKILNNQPKPYARMTPLKEISNQQTLSPKPQPKQSPITTTSTTPPQTQPKILLRSNPLSNPEPRQLHSAISLEESCHKIIYSKDHIIINPPNHP</sequence>
<evidence type="ECO:0000259" key="2">
    <source>
        <dbReference type="Pfam" id="PF14111"/>
    </source>
</evidence>
<dbReference type="Proteomes" id="UP001141552">
    <property type="component" value="Unassembled WGS sequence"/>
</dbReference>
<evidence type="ECO:0008006" key="6">
    <source>
        <dbReference type="Google" id="ProtNLM"/>
    </source>
</evidence>
<keyword evidence="5" id="KW-1185">Reference proteome</keyword>
<dbReference type="PANTHER" id="PTHR31286:SF99">
    <property type="entry name" value="DUF4283 DOMAIN-CONTAINING PROTEIN"/>
    <property type="match status" value="1"/>
</dbReference>
<dbReference type="EMBL" id="JAKUCV010004272">
    <property type="protein sequence ID" value="KAJ4835907.1"/>
    <property type="molecule type" value="Genomic_DNA"/>
</dbReference>
<feature type="region of interest" description="Disordered" evidence="1">
    <location>
        <begin position="1"/>
        <end position="20"/>
    </location>
</feature>
<dbReference type="Pfam" id="PF14392">
    <property type="entry name" value="zf-CCHC_4"/>
    <property type="match status" value="1"/>
</dbReference>
<feature type="compositionally biased region" description="Acidic residues" evidence="1">
    <location>
        <begin position="1"/>
        <end position="17"/>
    </location>
</feature>
<evidence type="ECO:0000313" key="5">
    <source>
        <dbReference type="Proteomes" id="UP001141552"/>
    </source>
</evidence>
<protein>
    <recommendedName>
        <fullName evidence="6">CCHC-type domain-containing protein</fullName>
    </recommendedName>
</protein>
<name>A0A9Q0JC78_9ROSI</name>
<dbReference type="InterPro" id="IPR025836">
    <property type="entry name" value="Zn_knuckle_CX2CX4HX4C"/>
</dbReference>
<feature type="compositionally biased region" description="Polar residues" evidence="1">
    <location>
        <begin position="349"/>
        <end position="366"/>
    </location>
</feature>
<accession>A0A9Q0JC78</accession>
<feature type="compositionally biased region" description="Low complexity" evidence="1">
    <location>
        <begin position="403"/>
        <end position="420"/>
    </location>
</feature>
<dbReference type="OrthoDB" id="851886at2759"/>
<dbReference type="PANTHER" id="PTHR31286">
    <property type="entry name" value="GLYCINE-RICH CELL WALL STRUCTURAL PROTEIN 1.8-LIKE"/>
    <property type="match status" value="1"/>
</dbReference>
<evidence type="ECO:0000256" key="1">
    <source>
        <dbReference type="SAM" id="MobiDB-lite"/>
    </source>
</evidence>
<feature type="domain" description="Zinc knuckle CX2CX4HX4C" evidence="3">
    <location>
        <begin position="244"/>
        <end position="285"/>
    </location>
</feature>
<evidence type="ECO:0000259" key="3">
    <source>
        <dbReference type="Pfam" id="PF14392"/>
    </source>
</evidence>
<feature type="compositionally biased region" description="Low complexity" evidence="1">
    <location>
        <begin position="445"/>
        <end position="472"/>
    </location>
</feature>
<dbReference type="Pfam" id="PF14111">
    <property type="entry name" value="DUF4283"/>
    <property type="match status" value="1"/>
</dbReference>
<comment type="caution">
    <text evidence="4">The sequence shown here is derived from an EMBL/GenBank/DDBJ whole genome shotgun (WGS) entry which is preliminary data.</text>
</comment>
<gene>
    <name evidence="4" type="ORF">Tsubulata_006170</name>
</gene>
<dbReference type="InterPro" id="IPR040256">
    <property type="entry name" value="At4g02000-like"/>
</dbReference>
<reference evidence="4" key="1">
    <citation type="submission" date="2022-02" db="EMBL/GenBank/DDBJ databases">
        <authorList>
            <person name="Henning P.M."/>
            <person name="McCubbin A.G."/>
            <person name="Shore J.S."/>
        </authorList>
    </citation>
    <scope>NUCLEOTIDE SEQUENCE</scope>
    <source>
        <strain evidence="4">F60SS</strain>
        <tissue evidence="4">Leaves</tissue>
    </source>
</reference>
<evidence type="ECO:0000313" key="4">
    <source>
        <dbReference type="EMBL" id="KAJ4835907.1"/>
    </source>
</evidence>
<organism evidence="4 5">
    <name type="scientific">Turnera subulata</name>
    <dbReference type="NCBI Taxonomy" id="218843"/>
    <lineage>
        <taxon>Eukaryota</taxon>
        <taxon>Viridiplantae</taxon>
        <taxon>Streptophyta</taxon>
        <taxon>Embryophyta</taxon>
        <taxon>Tracheophyta</taxon>
        <taxon>Spermatophyta</taxon>
        <taxon>Magnoliopsida</taxon>
        <taxon>eudicotyledons</taxon>
        <taxon>Gunneridae</taxon>
        <taxon>Pentapetalae</taxon>
        <taxon>rosids</taxon>
        <taxon>fabids</taxon>
        <taxon>Malpighiales</taxon>
        <taxon>Passifloraceae</taxon>
        <taxon>Turnera</taxon>
    </lineage>
</organism>
<dbReference type="AlphaFoldDB" id="A0A9Q0JC78"/>